<dbReference type="PANTHER" id="PTHR33375:SF1">
    <property type="entry name" value="CHROMOSOME-PARTITIONING PROTEIN PARB-RELATED"/>
    <property type="match status" value="1"/>
</dbReference>
<protein>
    <recommendedName>
        <fullName evidence="4">ParB-like N-terminal domain-containing protein</fullName>
    </recommendedName>
</protein>
<dbReference type="SMART" id="SM00470">
    <property type="entry name" value="ParB"/>
    <property type="match status" value="1"/>
</dbReference>
<organism evidence="5 6">
    <name type="scientific">Mangrovactinospora gilvigrisea</name>
    <dbReference type="NCBI Taxonomy" id="1428644"/>
    <lineage>
        <taxon>Bacteria</taxon>
        <taxon>Bacillati</taxon>
        <taxon>Actinomycetota</taxon>
        <taxon>Actinomycetes</taxon>
        <taxon>Kitasatosporales</taxon>
        <taxon>Streptomycetaceae</taxon>
        <taxon>Mangrovactinospora</taxon>
    </lineage>
</organism>
<dbReference type="SUPFAM" id="SSF110849">
    <property type="entry name" value="ParB/Sulfiredoxin"/>
    <property type="match status" value="1"/>
</dbReference>
<dbReference type="SUPFAM" id="SSF109709">
    <property type="entry name" value="KorB DNA-binding domain-like"/>
    <property type="match status" value="1"/>
</dbReference>
<sequence length="365" mass="38235">MSPKRTSLADLLGQVDAPDTATESAGRVPVGELAPNPDNPRGAIDASSPDFVELCTSIESLGVVQALTVCTAEAFLAHHPEHTDVVGDAAYVVVAGHRRLEAARLAGVEDIPVSVDDRAAENPLVWAVAENLQRVGLSPLQEAQTLRVLTDRAPAGQGMSQAAAAKAIGKTQPFVSGRLALLKLAPEVQELIERGEVRVKRGGLLAKLPLSDQVAAEQALRRLVPELQAEIDGGKLTDPQLAMRLAALPAREQVAARRSPVGAEAGAEGDNSVMAERSKPSTRIPAQADDGEGRGSPDARAGSGPEADLPSGDNSVMTAGDESSDGAGSDRTIRLRDPQQIADDLATHLSSRDFKALLEILIKRM</sequence>
<feature type="region of interest" description="Disordered" evidence="3">
    <location>
        <begin position="1"/>
        <end position="45"/>
    </location>
</feature>
<dbReference type="Pfam" id="PF02195">
    <property type="entry name" value="ParB_N"/>
    <property type="match status" value="1"/>
</dbReference>
<evidence type="ECO:0000256" key="2">
    <source>
        <dbReference type="ARBA" id="ARBA00022829"/>
    </source>
</evidence>
<feature type="region of interest" description="Disordered" evidence="3">
    <location>
        <begin position="253"/>
        <end position="336"/>
    </location>
</feature>
<evidence type="ECO:0000256" key="1">
    <source>
        <dbReference type="ARBA" id="ARBA00006295"/>
    </source>
</evidence>
<dbReference type="RefSeq" id="WP_071656930.1">
    <property type="nucleotide sequence ID" value="NZ_MLCF01000063.1"/>
</dbReference>
<dbReference type="OrthoDB" id="70307at2"/>
<dbReference type="InterPro" id="IPR003115">
    <property type="entry name" value="ParB_N"/>
</dbReference>
<reference evidence="5 6" key="1">
    <citation type="submission" date="2016-10" db="EMBL/GenBank/DDBJ databases">
        <title>Genome sequence of Streptomyces gilvigriseus MUSC 26.</title>
        <authorList>
            <person name="Lee L.-H."/>
            <person name="Ser H.-L."/>
        </authorList>
    </citation>
    <scope>NUCLEOTIDE SEQUENCE [LARGE SCALE GENOMIC DNA]</scope>
    <source>
        <strain evidence="5 6">MUSC 26</strain>
    </source>
</reference>
<evidence type="ECO:0000259" key="4">
    <source>
        <dbReference type="SMART" id="SM00470"/>
    </source>
</evidence>
<proteinExistence type="inferred from homology"/>
<dbReference type="InterPro" id="IPR041468">
    <property type="entry name" value="HTH_ParB/Spo0J"/>
</dbReference>
<dbReference type="GO" id="GO:0003677">
    <property type="term" value="F:DNA binding"/>
    <property type="evidence" value="ECO:0007669"/>
    <property type="project" value="InterPro"/>
</dbReference>
<comment type="similarity">
    <text evidence="1">Belongs to the ParB family.</text>
</comment>
<accession>A0A1J7BEP0</accession>
<dbReference type="Gene3D" id="1.10.10.2830">
    <property type="match status" value="1"/>
</dbReference>
<dbReference type="Proteomes" id="UP000243342">
    <property type="component" value="Unassembled WGS sequence"/>
</dbReference>
<dbReference type="NCBIfam" id="TIGR00180">
    <property type="entry name" value="parB_part"/>
    <property type="match status" value="1"/>
</dbReference>
<dbReference type="InterPro" id="IPR004437">
    <property type="entry name" value="ParB/RepB/Spo0J"/>
</dbReference>
<keyword evidence="6" id="KW-1185">Reference proteome</keyword>
<dbReference type="PANTHER" id="PTHR33375">
    <property type="entry name" value="CHROMOSOME-PARTITIONING PROTEIN PARB-RELATED"/>
    <property type="match status" value="1"/>
</dbReference>
<dbReference type="AlphaFoldDB" id="A0A1J7BEP0"/>
<dbReference type="EMBL" id="MLCF01000063">
    <property type="protein sequence ID" value="OIV37102.1"/>
    <property type="molecule type" value="Genomic_DNA"/>
</dbReference>
<dbReference type="Pfam" id="PF17762">
    <property type="entry name" value="HTH_ParB"/>
    <property type="match status" value="1"/>
</dbReference>
<comment type="caution">
    <text evidence="5">The sequence shown here is derived from an EMBL/GenBank/DDBJ whole genome shotgun (WGS) entry which is preliminary data.</text>
</comment>
<dbReference type="InterPro" id="IPR036086">
    <property type="entry name" value="ParB/Sulfiredoxin_sf"/>
</dbReference>
<dbReference type="GO" id="GO:0005694">
    <property type="term" value="C:chromosome"/>
    <property type="evidence" value="ECO:0007669"/>
    <property type="project" value="TreeGrafter"/>
</dbReference>
<evidence type="ECO:0000256" key="3">
    <source>
        <dbReference type="SAM" id="MobiDB-lite"/>
    </source>
</evidence>
<name>A0A1J7BEP0_9ACTN</name>
<dbReference type="InterPro" id="IPR050336">
    <property type="entry name" value="Chromosome_partition/occlusion"/>
</dbReference>
<evidence type="ECO:0000313" key="5">
    <source>
        <dbReference type="EMBL" id="OIV37102.1"/>
    </source>
</evidence>
<gene>
    <name evidence="5" type="ORF">BIV57_12745</name>
</gene>
<feature type="domain" description="ParB-like N-terminal" evidence="4">
    <location>
        <begin position="26"/>
        <end position="132"/>
    </location>
</feature>
<dbReference type="Gene3D" id="3.90.1530.30">
    <property type="match status" value="1"/>
</dbReference>
<evidence type="ECO:0000313" key="6">
    <source>
        <dbReference type="Proteomes" id="UP000243342"/>
    </source>
</evidence>
<dbReference type="GO" id="GO:0007059">
    <property type="term" value="P:chromosome segregation"/>
    <property type="evidence" value="ECO:0007669"/>
    <property type="project" value="UniProtKB-KW"/>
</dbReference>
<dbReference type="STRING" id="1428644.BIV57_12745"/>
<keyword evidence="2" id="KW-0159">Chromosome partition</keyword>